<organism evidence="2 3">
    <name type="scientific">Jiangella alkaliphila</name>
    <dbReference type="NCBI Taxonomy" id="419479"/>
    <lineage>
        <taxon>Bacteria</taxon>
        <taxon>Bacillati</taxon>
        <taxon>Actinomycetota</taxon>
        <taxon>Actinomycetes</taxon>
        <taxon>Jiangellales</taxon>
        <taxon>Jiangellaceae</taxon>
        <taxon>Jiangella</taxon>
    </lineage>
</organism>
<dbReference type="Proteomes" id="UP000182977">
    <property type="component" value="Chromosome I"/>
</dbReference>
<keyword evidence="1" id="KW-1277">Toxin-antitoxin system</keyword>
<dbReference type="RefSeq" id="WP_046770848.1">
    <property type="nucleotide sequence ID" value="NZ_LBMC01000037.1"/>
</dbReference>
<dbReference type="EMBL" id="LT629791">
    <property type="protein sequence ID" value="SDU51049.1"/>
    <property type="molecule type" value="Genomic_DNA"/>
</dbReference>
<dbReference type="STRING" id="419479.SAMN04488563_2272"/>
<protein>
    <submittedName>
        <fullName evidence="2">Post-segregation antitoxin (Ccd killing mechanism protein) encoded by the F plasmid</fullName>
    </submittedName>
</protein>
<evidence type="ECO:0000256" key="1">
    <source>
        <dbReference type="ARBA" id="ARBA00022649"/>
    </source>
</evidence>
<dbReference type="InterPro" id="IPR009956">
    <property type="entry name" value="Post-segregation_anti-tox_CcdA"/>
</dbReference>
<dbReference type="Pfam" id="PF07362">
    <property type="entry name" value="CcdA"/>
    <property type="match status" value="1"/>
</dbReference>
<accession>A0A1H2J3R3</accession>
<name>A0A1H2J3R3_9ACTN</name>
<gene>
    <name evidence="2" type="ORF">SAMN04488563_2272</name>
</gene>
<dbReference type="OrthoDB" id="3290891at2"/>
<sequence length="74" mass="8569">MARLNVYLPDDLAEEARASDLNVSQLTQQALRQELDRRKAETWLDRVRRRRYAGVTHDHAMEALDAAREEFGAT</sequence>
<dbReference type="AlphaFoldDB" id="A0A1H2J3R3"/>
<proteinExistence type="predicted"/>
<evidence type="ECO:0000313" key="2">
    <source>
        <dbReference type="EMBL" id="SDU51049.1"/>
    </source>
</evidence>
<evidence type="ECO:0000313" key="3">
    <source>
        <dbReference type="Proteomes" id="UP000182977"/>
    </source>
</evidence>
<reference evidence="3" key="1">
    <citation type="submission" date="2016-10" db="EMBL/GenBank/DDBJ databases">
        <authorList>
            <person name="Varghese N."/>
            <person name="Submissions S."/>
        </authorList>
    </citation>
    <scope>NUCLEOTIDE SEQUENCE [LARGE SCALE GENOMIC DNA]</scope>
    <source>
        <strain evidence="3">DSM 45079</strain>
    </source>
</reference>
<keyword evidence="3" id="KW-1185">Reference proteome</keyword>